<dbReference type="PANTHER" id="PTHR21231:SF3">
    <property type="entry name" value="GPN-LOOP GTPASE 2"/>
    <property type="match status" value="1"/>
</dbReference>
<evidence type="ECO:0000256" key="1">
    <source>
        <dbReference type="ARBA" id="ARBA00005290"/>
    </source>
</evidence>
<dbReference type="PANTHER" id="PTHR21231">
    <property type="entry name" value="XPA-BINDING PROTEIN 1-RELATED"/>
    <property type="match status" value="1"/>
</dbReference>
<evidence type="ECO:0000313" key="7">
    <source>
        <dbReference type="Proteomes" id="UP001357485"/>
    </source>
</evidence>
<evidence type="ECO:0000313" key="6">
    <source>
        <dbReference type="EMBL" id="KAK5025041.1"/>
    </source>
</evidence>
<gene>
    <name evidence="6" type="ORF">LTR16_012301</name>
</gene>
<dbReference type="InterPro" id="IPR027417">
    <property type="entry name" value="P-loop_NTPase"/>
</dbReference>
<comment type="caution">
    <text evidence="6">The sequence shown here is derived from an EMBL/GenBank/DDBJ whole genome shotgun (WGS) entry which is preliminary data.</text>
</comment>
<dbReference type="InterPro" id="IPR004130">
    <property type="entry name" value="Gpn"/>
</dbReference>
<reference evidence="6 7" key="1">
    <citation type="submission" date="2023-08" db="EMBL/GenBank/DDBJ databases">
        <title>Black Yeasts Isolated from many extreme environments.</title>
        <authorList>
            <person name="Coleine C."/>
            <person name="Stajich J.E."/>
            <person name="Selbmann L."/>
        </authorList>
    </citation>
    <scope>NUCLEOTIDE SEQUENCE [LARGE SCALE GENOMIC DNA]</scope>
    <source>
        <strain evidence="6 7">CCFEE 536</strain>
    </source>
</reference>
<dbReference type="Proteomes" id="UP001357485">
    <property type="component" value="Unassembled WGS sequence"/>
</dbReference>
<keyword evidence="2 5" id="KW-0547">Nucleotide-binding</keyword>
<dbReference type="EMBL" id="JAVRRA010028914">
    <property type="protein sequence ID" value="KAK5025041.1"/>
    <property type="molecule type" value="Genomic_DNA"/>
</dbReference>
<dbReference type="Pfam" id="PF03029">
    <property type="entry name" value="ATP_bind_1"/>
    <property type="match status" value="1"/>
</dbReference>
<keyword evidence="4 5" id="KW-0342">GTP-binding</keyword>
<organism evidence="6 7">
    <name type="scientific">Cryomyces antarcticus</name>
    <dbReference type="NCBI Taxonomy" id="329879"/>
    <lineage>
        <taxon>Eukaryota</taxon>
        <taxon>Fungi</taxon>
        <taxon>Dikarya</taxon>
        <taxon>Ascomycota</taxon>
        <taxon>Pezizomycotina</taxon>
        <taxon>Dothideomycetes</taxon>
        <taxon>Dothideomycetes incertae sedis</taxon>
        <taxon>Cryomyces</taxon>
    </lineage>
</organism>
<dbReference type="SUPFAM" id="SSF52540">
    <property type="entry name" value="P-loop containing nucleoside triphosphate hydrolases"/>
    <property type="match status" value="1"/>
</dbReference>
<comment type="function">
    <text evidence="5">Small GTPase required for proper localization of RNA polymerase II and III (RNAPII and RNAPIII). May act at an RNAP assembly step prior to nuclear import.</text>
</comment>
<evidence type="ECO:0000256" key="3">
    <source>
        <dbReference type="ARBA" id="ARBA00022801"/>
    </source>
</evidence>
<evidence type="ECO:0000256" key="2">
    <source>
        <dbReference type="ARBA" id="ARBA00022741"/>
    </source>
</evidence>
<protein>
    <recommendedName>
        <fullName evidence="5">GPN-loop GTPase 2</fullName>
    </recommendedName>
</protein>
<feature type="non-terminal residue" evidence="6">
    <location>
        <position position="96"/>
    </location>
</feature>
<accession>A0ABR0ITW7</accession>
<proteinExistence type="inferred from homology"/>
<name>A0ABR0ITW7_9PEZI</name>
<keyword evidence="7" id="KW-1185">Reference proteome</keyword>
<comment type="similarity">
    <text evidence="1 5">Belongs to the GPN-loop GTPase family.</text>
</comment>
<sequence length="96" mass="10443">MPFAQLIVGPPGSGKSTYCDGMHQFMGAIGRKCSVVNLDPANDHTSYPVALDVRDLVTLDEIMEAEELGPNGGVLYALEELEHNIEWLEEGLKKLG</sequence>
<comment type="subunit">
    <text evidence="5">Binds to RNA polymerase II (RNAPII).</text>
</comment>
<keyword evidence="3 5" id="KW-0378">Hydrolase</keyword>
<dbReference type="Gene3D" id="3.40.50.300">
    <property type="entry name" value="P-loop containing nucleotide triphosphate hydrolases"/>
    <property type="match status" value="1"/>
</dbReference>
<evidence type="ECO:0000256" key="5">
    <source>
        <dbReference type="RuleBase" id="RU365059"/>
    </source>
</evidence>
<evidence type="ECO:0000256" key="4">
    <source>
        <dbReference type="ARBA" id="ARBA00023134"/>
    </source>
</evidence>